<comment type="function">
    <text evidence="7">Catalyzes the 2'-O methylation of guanosine at position 18 in tRNA.</text>
</comment>
<dbReference type="Proteomes" id="UP001500604">
    <property type="component" value="Unassembled WGS sequence"/>
</dbReference>
<dbReference type="HAMAP" id="MF_02060">
    <property type="entry name" value="tRNA_methyltr_TrmH"/>
    <property type="match status" value="1"/>
</dbReference>
<dbReference type="Gene3D" id="3.40.1280.10">
    <property type="match status" value="1"/>
</dbReference>
<keyword evidence="11" id="KW-1185">Reference proteome</keyword>
<dbReference type="EC" id="2.1.1.34" evidence="7"/>
<dbReference type="Pfam" id="PF12105">
    <property type="entry name" value="SpoU_methylas_C"/>
    <property type="match status" value="1"/>
</dbReference>
<dbReference type="InterPro" id="IPR033671">
    <property type="entry name" value="TrmH"/>
</dbReference>
<organism evidence="10 11">
    <name type="scientific">Kistimonas scapharcae</name>
    <dbReference type="NCBI Taxonomy" id="1036133"/>
    <lineage>
        <taxon>Bacteria</taxon>
        <taxon>Pseudomonadati</taxon>
        <taxon>Pseudomonadota</taxon>
        <taxon>Gammaproteobacteria</taxon>
        <taxon>Oceanospirillales</taxon>
        <taxon>Endozoicomonadaceae</taxon>
        <taxon>Kistimonas</taxon>
    </lineage>
</organism>
<evidence type="ECO:0000256" key="7">
    <source>
        <dbReference type="HAMAP-Rule" id="MF_02060"/>
    </source>
</evidence>
<comment type="catalytic activity">
    <reaction evidence="7">
        <text>guanosine(18) in tRNA + S-adenosyl-L-methionine = 2'-O-methylguanosine(18) in tRNA + S-adenosyl-L-homocysteine + H(+)</text>
        <dbReference type="Rhea" id="RHEA:20077"/>
        <dbReference type="Rhea" id="RHEA-COMP:10190"/>
        <dbReference type="Rhea" id="RHEA-COMP:10192"/>
        <dbReference type="ChEBI" id="CHEBI:15378"/>
        <dbReference type="ChEBI" id="CHEBI:57856"/>
        <dbReference type="ChEBI" id="CHEBI:59789"/>
        <dbReference type="ChEBI" id="CHEBI:74269"/>
        <dbReference type="ChEBI" id="CHEBI:74445"/>
        <dbReference type="EC" id="2.1.1.34"/>
    </reaction>
</comment>
<comment type="caution">
    <text evidence="7">Lacks conserved residue(s) required for the propagation of feature annotation.</text>
</comment>
<dbReference type="EMBL" id="BAABFL010000478">
    <property type="protein sequence ID" value="GAA4652594.1"/>
    <property type="molecule type" value="Genomic_DNA"/>
</dbReference>
<accession>A0ABP8VAN7</accession>
<keyword evidence="4 7" id="KW-0949">S-adenosyl-L-methionine</keyword>
<gene>
    <name evidence="7 10" type="primary">trmH</name>
    <name evidence="10" type="ORF">GCM10023116_48780</name>
</gene>
<evidence type="ECO:0000256" key="6">
    <source>
        <dbReference type="ARBA" id="ARBA00022884"/>
    </source>
</evidence>
<keyword evidence="5 7" id="KW-0819">tRNA processing</keyword>
<dbReference type="InterPro" id="IPR029026">
    <property type="entry name" value="tRNA_m1G_MTases_N"/>
</dbReference>
<dbReference type="NCBIfam" id="NF008295">
    <property type="entry name" value="PRK11081.1"/>
    <property type="match status" value="1"/>
</dbReference>
<dbReference type="CDD" id="cd18092">
    <property type="entry name" value="SpoU-like_TrmH"/>
    <property type="match status" value="1"/>
</dbReference>
<feature type="domain" description="RNA methyltransferase SpoU/TrmH type C-terminal" evidence="9">
    <location>
        <begin position="163"/>
        <end position="214"/>
    </location>
</feature>
<proteinExistence type="inferred from homology"/>
<keyword evidence="2 7" id="KW-0489">Methyltransferase</keyword>
<keyword evidence="3 7" id="KW-0808">Transferase</keyword>
<evidence type="ECO:0000259" key="9">
    <source>
        <dbReference type="Pfam" id="PF12105"/>
    </source>
</evidence>
<dbReference type="SUPFAM" id="SSF75217">
    <property type="entry name" value="alpha/beta knot"/>
    <property type="match status" value="1"/>
</dbReference>
<evidence type="ECO:0000313" key="10">
    <source>
        <dbReference type="EMBL" id="GAA4652594.1"/>
    </source>
</evidence>
<name>A0ABP8VAN7_9GAMM</name>
<dbReference type="InterPro" id="IPR029028">
    <property type="entry name" value="Alpha/beta_knot_MTases"/>
</dbReference>
<feature type="binding site" evidence="7">
    <location>
        <position position="139"/>
    </location>
    <ligand>
        <name>S-adenosyl-L-methionine</name>
        <dbReference type="ChEBI" id="CHEBI:59789"/>
    </ligand>
</feature>
<protein>
    <recommendedName>
        <fullName evidence="7">tRNA (guanosine(18)-2'-O)-methyltransferase</fullName>
        <ecNumber evidence="7">2.1.1.34</ecNumber>
    </recommendedName>
    <alternativeName>
        <fullName evidence="7">tRNA [Gm18] methyltransferase</fullName>
    </alternativeName>
</protein>
<keyword evidence="1 7" id="KW-0820">tRNA-binding</keyword>
<dbReference type="PANTHER" id="PTHR43453">
    <property type="entry name" value="RRNA METHYLASE-LIKE"/>
    <property type="match status" value="1"/>
</dbReference>
<feature type="domain" description="tRNA/rRNA methyltransferase SpoU type" evidence="8">
    <location>
        <begin position="20"/>
        <end position="158"/>
    </location>
</feature>
<evidence type="ECO:0000256" key="2">
    <source>
        <dbReference type="ARBA" id="ARBA00022603"/>
    </source>
</evidence>
<dbReference type="Pfam" id="PF00588">
    <property type="entry name" value="SpoU_methylase"/>
    <property type="match status" value="1"/>
</dbReference>
<evidence type="ECO:0000256" key="5">
    <source>
        <dbReference type="ARBA" id="ARBA00022694"/>
    </source>
</evidence>
<keyword evidence="6 7" id="KW-0694">RNA-binding</keyword>
<dbReference type="InterPro" id="IPR022724">
    <property type="entry name" value="rRNA_MeTrfase_SpoU_C"/>
</dbReference>
<reference evidence="11" key="1">
    <citation type="journal article" date="2019" name="Int. J. Syst. Evol. Microbiol.">
        <title>The Global Catalogue of Microorganisms (GCM) 10K type strain sequencing project: providing services to taxonomists for standard genome sequencing and annotation.</title>
        <authorList>
            <consortium name="The Broad Institute Genomics Platform"/>
            <consortium name="The Broad Institute Genome Sequencing Center for Infectious Disease"/>
            <person name="Wu L."/>
            <person name="Ma J."/>
        </authorList>
    </citation>
    <scope>NUCLEOTIDE SEQUENCE [LARGE SCALE GENOMIC DNA]</scope>
    <source>
        <strain evidence="11">JCM 17805</strain>
    </source>
</reference>
<evidence type="ECO:0000256" key="3">
    <source>
        <dbReference type="ARBA" id="ARBA00022679"/>
    </source>
</evidence>
<comment type="similarity">
    <text evidence="7">Belongs to the class IV-like SAM-binding methyltransferase superfamily. RNA methyltransferase TrmH family.</text>
</comment>
<dbReference type="PANTHER" id="PTHR43453:SF1">
    <property type="entry name" value="TRNA_RRNA METHYLTRANSFERASE SPOU TYPE DOMAIN-CONTAINING PROTEIN"/>
    <property type="match status" value="1"/>
</dbReference>
<dbReference type="InterPro" id="IPR001537">
    <property type="entry name" value="SpoU_MeTrfase"/>
</dbReference>
<evidence type="ECO:0000256" key="4">
    <source>
        <dbReference type="ARBA" id="ARBA00022691"/>
    </source>
</evidence>
<evidence type="ECO:0000259" key="8">
    <source>
        <dbReference type="Pfam" id="PF00588"/>
    </source>
</evidence>
<comment type="caution">
    <text evidence="10">The sequence shown here is derived from an EMBL/GenBank/DDBJ whole genome shotgun (WGS) entry which is preliminary data.</text>
</comment>
<evidence type="ECO:0000256" key="1">
    <source>
        <dbReference type="ARBA" id="ARBA00022555"/>
    </source>
</evidence>
<sequence length="233" mass="27037">MTPERFQKLRTALDRRQPDLALLTDQVHKAHNLAAILRTCDAVGIDTVHLSQSPLRARQLRRRSMGSNRWVNVATHNSIDAGIRHFQERRFKVYAAHFSERAKPYHELDFTVPCVLLMGAEKYGVSETGAQLADEHVIIPMQGMVESYNVSVAAAIILAEAMRQRERQGLYRHSRLEPECYRRTLFRWCYPELARYCDERQATYPAIDDNGLLVDPSDWYEKIRQSSKKHRKS</sequence>
<evidence type="ECO:0000313" key="11">
    <source>
        <dbReference type="Proteomes" id="UP001500604"/>
    </source>
</evidence>